<evidence type="ECO:0000256" key="8">
    <source>
        <dbReference type="SAM" id="MobiDB-lite"/>
    </source>
</evidence>
<dbReference type="PROSITE" id="PS01359">
    <property type="entry name" value="ZF_PHD_1"/>
    <property type="match status" value="1"/>
</dbReference>
<dbReference type="SUPFAM" id="SSF46942">
    <property type="entry name" value="Elongation factor TFIIS domain 2"/>
    <property type="match status" value="1"/>
</dbReference>
<accession>A0A7C8NJE1</accession>
<dbReference type="CDD" id="cd21538">
    <property type="entry name" value="SPOC_TFIIS"/>
    <property type="match status" value="1"/>
</dbReference>
<keyword evidence="6" id="KW-0862">Zinc</keyword>
<dbReference type="InterPro" id="IPR012921">
    <property type="entry name" value="SPOC_C"/>
</dbReference>
<feature type="region of interest" description="Disordered" evidence="8">
    <location>
        <begin position="166"/>
        <end position="378"/>
    </location>
</feature>
<dbReference type="PANTHER" id="PTHR11477:SF11">
    <property type="entry name" value="TRANSCRIPTION FACTOR BYE1"/>
    <property type="match status" value="1"/>
</dbReference>
<dbReference type="SMART" id="SM00249">
    <property type="entry name" value="PHD"/>
    <property type="match status" value="1"/>
</dbReference>
<dbReference type="Pfam" id="PF20826">
    <property type="entry name" value="PHD_5"/>
    <property type="match status" value="1"/>
</dbReference>
<dbReference type="Gene3D" id="3.30.40.10">
    <property type="entry name" value="Zinc/RING finger domain, C3HC4 (zinc finger)"/>
    <property type="match status" value="1"/>
</dbReference>
<feature type="domain" description="PHD-type" evidence="9">
    <location>
        <begin position="110"/>
        <end position="160"/>
    </location>
</feature>
<evidence type="ECO:0000256" key="7">
    <source>
        <dbReference type="PROSITE-ProRule" id="PRU00146"/>
    </source>
</evidence>
<dbReference type="Pfam" id="PF07744">
    <property type="entry name" value="SPOC"/>
    <property type="match status" value="1"/>
</dbReference>
<dbReference type="InterPro" id="IPR019787">
    <property type="entry name" value="Znf_PHD-finger"/>
</dbReference>
<feature type="compositionally biased region" description="Basic and acidic residues" evidence="8">
    <location>
        <begin position="229"/>
        <end position="239"/>
    </location>
</feature>
<dbReference type="PROSITE" id="PS50016">
    <property type="entry name" value="ZF_PHD_2"/>
    <property type="match status" value="1"/>
</dbReference>
<proteinExistence type="inferred from homology"/>
<feature type="compositionally biased region" description="Basic and acidic residues" evidence="8">
    <location>
        <begin position="646"/>
        <end position="658"/>
    </location>
</feature>
<comment type="caution">
    <text evidence="11">The sequence shown here is derived from an EMBL/GenBank/DDBJ whole genome shotgun (WGS) entry which is preliminary data.</text>
</comment>
<dbReference type="EMBL" id="WIQZ01000162">
    <property type="protein sequence ID" value="KAF3119983.1"/>
    <property type="molecule type" value="Genomic_DNA"/>
</dbReference>
<protein>
    <recommendedName>
        <fullName evidence="3">Transcription factor BYE1</fullName>
    </recommendedName>
</protein>
<dbReference type="PANTHER" id="PTHR11477">
    <property type="entry name" value="TRANSCRIPTION FACTOR S-II ZINC FINGER DOMAIN-CONTAINING PROTEIN"/>
    <property type="match status" value="1"/>
</dbReference>
<dbReference type="PROSITE" id="PS51321">
    <property type="entry name" value="TFIIS_CENTRAL"/>
    <property type="match status" value="1"/>
</dbReference>
<dbReference type="SUPFAM" id="SSF57903">
    <property type="entry name" value="FYVE/PHD zinc finger"/>
    <property type="match status" value="1"/>
</dbReference>
<feature type="compositionally biased region" description="Basic and acidic residues" evidence="8">
    <location>
        <begin position="541"/>
        <end position="551"/>
    </location>
</feature>
<evidence type="ECO:0000256" key="6">
    <source>
        <dbReference type="ARBA" id="ARBA00022833"/>
    </source>
</evidence>
<feature type="compositionally biased region" description="Basic and acidic residues" evidence="8">
    <location>
        <begin position="558"/>
        <end position="568"/>
    </location>
</feature>
<dbReference type="Gene3D" id="1.10.472.30">
    <property type="entry name" value="Transcription elongation factor S-II, central domain"/>
    <property type="match status" value="1"/>
</dbReference>
<feature type="compositionally biased region" description="Basic and acidic residues" evidence="8">
    <location>
        <begin position="166"/>
        <end position="178"/>
    </location>
</feature>
<dbReference type="GO" id="GO:0031564">
    <property type="term" value="P:transcription antitermination"/>
    <property type="evidence" value="ECO:0007669"/>
    <property type="project" value="TreeGrafter"/>
</dbReference>
<dbReference type="InterPro" id="IPR013083">
    <property type="entry name" value="Znf_RING/FYVE/PHD"/>
</dbReference>
<evidence type="ECO:0000259" key="10">
    <source>
        <dbReference type="PROSITE" id="PS51321"/>
    </source>
</evidence>
<dbReference type="Proteomes" id="UP000480548">
    <property type="component" value="Unassembled WGS sequence"/>
</dbReference>
<organism evidence="11 12">
    <name type="scientific">Orbilia oligospora</name>
    <name type="common">Nematode-trapping fungus</name>
    <name type="synonym">Arthrobotrys oligospora</name>
    <dbReference type="NCBI Taxonomy" id="2813651"/>
    <lineage>
        <taxon>Eukaryota</taxon>
        <taxon>Fungi</taxon>
        <taxon>Dikarya</taxon>
        <taxon>Ascomycota</taxon>
        <taxon>Pezizomycotina</taxon>
        <taxon>Orbiliomycetes</taxon>
        <taxon>Orbiliales</taxon>
        <taxon>Orbiliaceae</taxon>
        <taxon>Orbilia</taxon>
    </lineage>
</organism>
<feature type="region of interest" description="Disordered" evidence="8">
    <location>
        <begin position="1"/>
        <end position="109"/>
    </location>
</feature>
<dbReference type="InterPro" id="IPR019786">
    <property type="entry name" value="Zinc_finger_PHD-type_CS"/>
</dbReference>
<reference evidence="11 12" key="1">
    <citation type="submission" date="2019-06" db="EMBL/GenBank/DDBJ databases">
        <authorList>
            <person name="Palmer J.M."/>
        </authorList>
    </citation>
    <scope>NUCLEOTIDE SEQUENCE [LARGE SCALE GENOMIC DNA]</scope>
    <source>
        <strain evidence="11 12">TWF703</strain>
    </source>
</reference>
<dbReference type="SMART" id="SM00510">
    <property type="entry name" value="TFS2M"/>
    <property type="match status" value="1"/>
</dbReference>
<dbReference type="GO" id="GO:0000977">
    <property type="term" value="F:RNA polymerase II transcription regulatory region sequence-specific DNA binding"/>
    <property type="evidence" value="ECO:0007669"/>
    <property type="project" value="TreeGrafter"/>
</dbReference>
<evidence type="ECO:0000259" key="9">
    <source>
        <dbReference type="PROSITE" id="PS50016"/>
    </source>
</evidence>
<dbReference type="AlphaFoldDB" id="A0A7C8NJE1"/>
<evidence type="ECO:0000313" key="12">
    <source>
        <dbReference type="Proteomes" id="UP000480548"/>
    </source>
</evidence>
<keyword evidence="5 7" id="KW-0863">Zinc-finger</keyword>
<evidence type="ECO:0000256" key="4">
    <source>
        <dbReference type="ARBA" id="ARBA00022723"/>
    </source>
</evidence>
<evidence type="ECO:0000256" key="5">
    <source>
        <dbReference type="ARBA" id="ARBA00022771"/>
    </source>
</evidence>
<dbReference type="GO" id="GO:0006362">
    <property type="term" value="P:transcription elongation by RNA polymerase I"/>
    <property type="evidence" value="ECO:0007669"/>
    <property type="project" value="TreeGrafter"/>
</dbReference>
<dbReference type="GO" id="GO:0001139">
    <property type="term" value="F:RNA polymerase II complex recruiting activity"/>
    <property type="evidence" value="ECO:0007669"/>
    <property type="project" value="TreeGrafter"/>
</dbReference>
<comment type="function">
    <text evidence="1">Negative regulator of transcription elongation.</text>
</comment>
<dbReference type="GO" id="GO:0008270">
    <property type="term" value="F:zinc ion binding"/>
    <property type="evidence" value="ECO:0007669"/>
    <property type="project" value="UniProtKB-KW"/>
</dbReference>
<feature type="compositionally biased region" description="Acidic residues" evidence="8">
    <location>
        <begin position="261"/>
        <end position="274"/>
    </location>
</feature>
<dbReference type="InterPro" id="IPR011011">
    <property type="entry name" value="Znf_FYVE_PHD"/>
</dbReference>
<dbReference type="InterPro" id="IPR036575">
    <property type="entry name" value="TFIIS_cen_dom_sf"/>
</dbReference>
<evidence type="ECO:0000256" key="1">
    <source>
        <dbReference type="ARBA" id="ARBA00002311"/>
    </source>
</evidence>
<feature type="region of interest" description="Disordered" evidence="8">
    <location>
        <begin position="491"/>
        <end position="605"/>
    </location>
</feature>
<dbReference type="InterPro" id="IPR001965">
    <property type="entry name" value="Znf_PHD"/>
</dbReference>
<sequence length="997" mass="108789">MPEPHFTPLPLGDESGTPEPRRSGRSTKGQHTRNAELNEEIPAKKPVTAPSTPAPKKNEKKTTRSSKSKSDKTDATSPAADADADADADANANADADADTPGGNEEDGEVIRCVCGADTDEGGRQMISCDQCEVWQHSSCMQIPTKKTPDHYYCEQCKPELHKDLLEKMARGEKPWERRNRKGARKSVGGSKKKKESEAPETPAPEEIQDDEKDDDAKMDSPAPTMTTEAEKDTEEPTHDTVVNNLEEVLDASNKDKEEEQQGDVAMEEVTENESPEKSVPPESTPAPTESGRRLSSVASPTTLKRKADESVEEGTPDGKASSPARRGSIPQSPTQTKSSKTRSGRRSSTTTSKPPPKKPKMADNQLEQVVEIDDLKSETRRKGAETLKKFLEGALRPVEKLPEGETSKSEFAARLALEIEHHTYILLSAQTAGEPNDEYRQKFRSILFNLKKNEPLLNNVLTGKLGTKEFSDMTGDEMATEDMKHIVQEAEKESEKQSIMTAEATGPRIRRTHKGEEVVGEDTGMIAENSSGFIGSRYEPPAEKSDDEHSAPPSPGAEDHEMTDRPRSPSPTALQEPADTPSKPLKIDTSKQASGSAHHRRTSSFDIQNVWSNVESTDAGHRQSIPRPPITPLTAHPANGNNAQLDRDIDMLLRNDDSPGAGSETPPYSPKDYMDESEEGVVWKGKVLMRGVADLEAQATHVAGPDLSTKVPWATVIGNSIEITGRISVDRANEYLQQLKYSSRSSDVVVFTIHASASRSSSSDAETGFTKLFSHFKERQRSGVVGNITWSPTKDVYVVAVGKDESMPKYMLNTQFPAHPREKDNLLLCIVFNRTLEPFQDNHTPTTATAAYTPAPPSRALHTPVTIAPGTGQQGWQPPTQLNNIYSAYQQSPTPVGYQASPPLATGISTQAISLQYSPPGLQHGSPITLPVAGSSVSNGAPQQNPNVVEQLMKLLHLGPADQAMLRDIVDKNPESVGNPEQLMQLVAQYQHQRRA</sequence>
<comment type="similarity">
    <text evidence="2">Belongs to the BYE1 family.</text>
</comment>
<dbReference type="GO" id="GO:0005634">
    <property type="term" value="C:nucleus"/>
    <property type="evidence" value="ECO:0007669"/>
    <property type="project" value="TreeGrafter"/>
</dbReference>
<name>A0A7C8NJE1_ORBOL</name>
<evidence type="ECO:0000313" key="11">
    <source>
        <dbReference type="EMBL" id="KAF3119983.1"/>
    </source>
</evidence>
<dbReference type="GO" id="GO:0006368">
    <property type="term" value="P:transcription elongation by RNA polymerase II"/>
    <property type="evidence" value="ECO:0007669"/>
    <property type="project" value="TreeGrafter"/>
</dbReference>
<keyword evidence="4" id="KW-0479">Metal-binding</keyword>
<dbReference type="Pfam" id="PF07500">
    <property type="entry name" value="TFIIS_M"/>
    <property type="match status" value="1"/>
</dbReference>
<evidence type="ECO:0000256" key="3">
    <source>
        <dbReference type="ARBA" id="ARBA00021616"/>
    </source>
</evidence>
<feature type="compositionally biased region" description="Basic and acidic residues" evidence="8">
    <location>
        <begin position="56"/>
        <end position="74"/>
    </location>
</feature>
<evidence type="ECO:0000256" key="2">
    <source>
        <dbReference type="ARBA" id="ARBA00011050"/>
    </source>
</evidence>
<gene>
    <name evidence="11" type="ORF">TWF703_002936</name>
</gene>
<dbReference type="GO" id="GO:0031440">
    <property type="term" value="P:regulation of mRNA 3'-end processing"/>
    <property type="evidence" value="ECO:0007669"/>
    <property type="project" value="TreeGrafter"/>
</dbReference>
<dbReference type="InterPro" id="IPR003618">
    <property type="entry name" value="TFIIS_cen_dom"/>
</dbReference>
<feature type="domain" description="TFIIS central" evidence="10">
    <location>
        <begin position="380"/>
        <end position="507"/>
    </location>
</feature>
<feature type="region of interest" description="Disordered" evidence="8">
    <location>
        <begin position="617"/>
        <end position="676"/>
    </location>
</feature>